<comment type="catalytic activity">
    <reaction evidence="4 6">
        <text>L-kynurenine + H2O = anthranilate + L-alanine + H(+)</text>
        <dbReference type="Rhea" id="RHEA:16813"/>
        <dbReference type="ChEBI" id="CHEBI:15377"/>
        <dbReference type="ChEBI" id="CHEBI:15378"/>
        <dbReference type="ChEBI" id="CHEBI:16567"/>
        <dbReference type="ChEBI" id="CHEBI:57959"/>
        <dbReference type="ChEBI" id="CHEBI:57972"/>
        <dbReference type="EC" id="3.7.1.3"/>
    </reaction>
</comment>
<keyword evidence="3 4" id="KW-0663">Pyridoxal phosphate</keyword>
<comment type="similarity">
    <text evidence="4 6">Belongs to the kynureninase family.</text>
</comment>
<comment type="caution">
    <text evidence="7">The sequence shown here is derived from an EMBL/GenBank/DDBJ whole genome shotgun (WGS) entry which is preliminary data.</text>
</comment>
<proteinExistence type="inferred from homology"/>
<dbReference type="OrthoDB" id="9812626at2"/>
<keyword evidence="8" id="KW-1185">Reference proteome</keyword>
<dbReference type="InterPro" id="IPR015422">
    <property type="entry name" value="PyrdxlP-dep_Trfase_small"/>
</dbReference>
<evidence type="ECO:0000256" key="6">
    <source>
        <dbReference type="PIRNR" id="PIRNR038800"/>
    </source>
</evidence>
<feature type="binding site" evidence="4">
    <location>
        <position position="173"/>
    </location>
    <ligand>
        <name>pyridoxal 5'-phosphate</name>
        <dbReference type="ChEBI" id="CHEBI:597326"/>
    </ligand>
</feature>
<feature type="binding site" evidence="4">
    <location>
        <position position="205"/>
    </location>
    <ligand>
        <name>pyridoxal 5'-phosphate</name>
        <dbReference type="ChEBI" id="CHEBI:597326"/>
    </ligand>
</feature>
<dbReference type="Gene3D" id="3.40.640.10">
    <property type="entry name" value="Type I PLP-dependent aspartate aminotransferase-like (Major domain)"/>
    <property type="match status" value="1"/>
</dbReference>
<organism evidence="7 8">
    <name type="scientific">Nitrospirillum amazonense</name>
    <dbReference type="NCBI Taxonomy" id="28077"/>
    <lineage>
        <taxon>Bacteria</taxon>
        <taxon>Pseudomonadati</taxon>
        <taxon>Pseudomonadota</taxon>
        <taxon>Alphaproteobacteria</taxon>
        <taxon>Rhodospirillales</taxon>
        <taxon>Azospirillaceae</taxon>
        <taxon>Nitrospirillum</taxon>
    </lineage>
</organism>
<evidence type="ECO:0000256" key="3">
    <source>
        <dbReference type="ARBA" id="ARBA00022898"/>
    </source>
</evidence>
<evidence type="ECO:0000256" key="2">
    <source>
        <dbReference type="ARBA" id="ARBA00022801"/>
    </source>
</evidence>
<evidence type="ECO:0000313" key="7">
    <source>
        <dbReference type="EMBL" id="TWB34096.1"/>
    </source>
</evidence>
<dbReference type="InterPro" id="IPR015421">
    <property type="entry name" value="PyrdxlP-dep_Trfase_major"/>
</dbReference>
<feature type="binding site" evidence="4">
    <location>
        <position position="99"/>
    </location>
    <ligand>
        <name>pyridoxal 5'-phosphate</name>
        <dbReference type="ChEBI" id="CHEBI:597326"/>
    </ligand>
</feature>
<dbReference type="GO" id="GO:0019441">
    <property type="term" value="P:L-tryptophan catabolic process to kynurenine"/>
    <property type="evidence" value="ECO:0007669"/>
    <property type="project" value="TreeGrafter"/>
</dbReference>
<dbReference type="GO" id="GO:0019805">
    <property type="term" value="P:quinolinate biosynthetic process"/>
    <property type="evidence" value="ECO:0007669"/>
    <property type="project" value="UniProtKB-UniRule"/>
</dbReference>
<evidence type="ECO:0000256" key="1">
    <source>
        <dbReference type="ARBA" id="ARBA00022642"/>
    </source>
</evidence>
<reference evidence="7 8" key="1">
    <citation type="submission" date="2019-06" db="EMBL/GenBank/DDBJ databases">
        <title>Genomic Encyclopedia of Type Strains, Phase IV (KMG-V): Genome sequencing to study the core and pangenomes of soil and plant-associated prokaryotes.</title>
        <authorList>
            <person name="Whitman W."/>
        </authorList>
    </citation>
    <scope>NUCLEOTIDE SEQUENCE [LARGE SCALE GENOMIC DNA]</scope>
    <source>
        <strain evidence="7 8">BR 11622</strain>
    </source>
</reference>
<gene>
    <name evidence="4" type="primary">kynU</name>
    <name evidence="7" type="ORF">FBZ90_12730</name>
</gene>
<evidence type="ECO:0000256" key="4">
    <source>
        <dbReference type="HAMAP-Rule" id="MF_01970"/>
    </source>
</evidence>
<comment type="subunit">
    <text evidence="4 6">Homodimer.</text>
</comment>
<protein>
    <recommendedName>
        <fullName evidence="4 5">Kynureninase</fullName>
        <ecNumber evidence="4 5">3.7.1.3</ecNumber>
    </recommendedName>
    <alternativeName>
        <fullName evidence="4">L-kynurenine hydrolase</fullName>
    </alternativeName>
</protein>
<dbReference type="PANTHER" id="PTHR14084">
    <property type="entry name" value="KYNURENINASE"/>
    <property type="match status" value="1"/>
</dbReference>
<comment type="cofactor">
    <cofactor evidence="4 6">
        <name>pyridoxal 5'-phosphate</name>
        <dbReference type="ChEBI" id="CHEBI:597326"/>
    </cofactor>
</comment>
<dbReference type="InterPro" id="IPR010111">
    <property type="entry name" value="Kynureninase"/>
</dbReference>
<dbReference type="AlphaFoldDB" id="A0A560GJK1"/>
<dbReference type="GO" id="GO:0030429">
    <property type="term" value="F:kynureninase activity"/>
    <property type="evidence" value="ECO:0007669"/>
    <property type="project" value="UniProtKB-UniRule"/>
</dbReference>
<dbReference type="Proteomes" id="UP000315751">
    <property type="component" value="Unassembled WGS sequence"/>
</dbReference>
<feature type="binding site" evidence="4">
    <location>
        <position position="98"/>
    </location>
    <ligand>
        <name>pyridoxal 5'-phosphate</name>
        <dbReference type="ChEBI" id="CHEBI:597326"/>
    </ligand>
</feature>
<comment type="pathway">
    <text evidence="4 6">Amino-acid degradation; L-kynurenine degradation; L-alanine and anthranilate from L-kynurenine: step 1/1.</text>
</comment>
<feature type="binding site" evidence="4">
    <location>
        <position position="283"/>
    </location>
    <ligand>
        <name>pyridoxal 5'-phosphate</name>
        <dbReference type="ChEBI" id="CHEBI:597326"/>
    </ligand>
</feature>
<dbReference type="GO" id="GO:0097053">
    <property type="term" value="P:L-kynurenine catabolic process"/>
    <property type="evidence" value="ECO:0007669"/>
    <property type="project" value="UniProtKB-UniRule"/>
</dbReference>
<comment type="pathway">
    <text evidence="4 6">Cofactor biosynthesis; NAD(+) biosynthesis; quinolinate from L-kynurenine: step 2/3.</text>
</comment>
<dbReference type="GO" id="GO:0009435">
    <property type="term" value="P:NAD+ biosynthetic process"/>
    <property type="evidence" value="ECO:0007669"/>
    <property type="project" value="UniProtKB-UniRule"/>
</dbReference>
<dbReference type="UniPathway" id="UPA00253">
    <property type="reaction ID" value="UER00329"/>
</dbReference>
<feature type="binding site" evidence="4">
    <location>
        <position position="227"/>
    </location>
    <ligand>
        <name>pyridoxal 5'-phosphate</name>
        <dbReference type="ChEBI" id="CHEBI:597326"/>
    </ligand>
</feature>
<comment type="function">
    <text evidence="4 6">Catalyzes the cleavage of L-kynurenine (L-Kyn) and L-3-hydroxykynurenine (L-3OHKyn) into anthranilic acid (AA) and 3-hydroxyanthranilic acid (3-OHAA), respectively.</text>
</comment>
<keyword evidence="2 4" id="KW-0378">Hydrolase</keyword>
<dbReference type="EC" id="3.7.1.3" evidence="4 5"/>
<sequence length="417" mass="44693">MAWTRDAMLALDARDPVAASRDAFDLPPGVIYLDGNSLGALPRATRARLAQVVDREWGVDLIRSWNSADWITLPTRVGDLIAPLIGADAGEVIAADSTSANLFKLAAGAVTMQRRQNAGQGRRVILSEPGNFPTDLYVMQGLADLLGDVELRTVPAEGLADALTPDVALLLLTHVHYKTGRVHDMAALTAKAHAVGALALWDLSHSAGALAVDLNGCGADLAVGCGYKYLNGGPGAPAFLFVARRHQDALHPPLSGWMGHAAPFAFGDDYQPAPGILRHLCGTPPVIGLSALEEGVKVMAGADRDALFAKSRRLGDLFLELVDQRLGAHGFQVLCPRDSARRGSQVSLGHDQGYAIVQALIERGVIGDFRAPEVLRFGFAPLYIRYVDIWDAVDHLADIMETGLWREARFHERAAVT</sequence>
<dbReference type="GO" id="GO:0043420">
    <property type="term" value="P:anthranilate metabolic process"/>
    <property type="evidence" value="ECO:0007669"/>
    <property type="project" value="TreeGrafter"/>
</dbReference>
<dbReference type="PANTHER" id="PTHR14084:SF0">
    <property type="entry name" value="KYNURENINASE"/>
    <property type="match status" value="1"/>
</dbReference>
<evidence type="ECO:0000256" key="5">
    <source>
        <dbReference type="NCBIfam" id="TIGR01814"/>
    </source>
</evidence>
<keyword evidence="1 4" id="KW-0662">Pyridine nucleotide biosynthesis</keyword>
<dbReference type="GO" id="GO:0030170">
    <property type="term" value="F:pyridoxal phosphate binding"/>
    <property type="evidence" value="ECO:0007669"/>
    <property type="project" value="UniProtKB-UniRule"/>
</dbReference>
<feature type="modified residue" description="N6-(pyridoxal phosphate)lysine" evidence="4">
    <location>
        <position position="228"/>
    </location>
</feature>
<dbReference type="GO" id="GO:0005737">
    <property type="term" value="C:cytoplasm"/>
    <property type="evidence" value="ECO:0007669"/>
    <property type="project" value="UniProtKB-UniRule"/>
</dbReference>
<dbReference type="EMBL" id="VITR01000027">
    <property type="protein sequence ID" value="TWB34096.1"/>
    <property type="molecule type" value="Genomic_DNA"/>
</dbReference>
<dbReference type="RefSeq" id="WP_145736622.1">
    <property type="nucleotide sequence ID" value="NZ_VITR01000027.1"/>
</dbReference>
<feature type="binding site" evidence="4">
    <location>
        <begin position="132"/>
        <end position="135"/>
    </location>
    <ligand>
        <name>pyridoxal 5'-phosphate</name>
        <dbReference type="ChEBI" id="CHEBI:597326"/>
    </ligand>
</feature>
<dbReference type="PIRSF" id="PIRSF038800">
    <property type="entry name" value="KYNU"/>
    <property type="match status" value="1"/>
</dbReference>
<dbReference type="UniPathway" id="UPA00334">
    <property type="reaction ID" value="UER00455"/>
</dbReference>
<dbReference type="Pfam" id="PF22580">
    <property type="entry name" value="KYNU_C"/>
    <property type="match status" value="1"/>
</dbReference>
<dbReference type="NCBIfam" id="TIGR01814">
    <property type="entry name" value="kynureninase"/>
    <property type="match status" value="1"/>
</dbReference>
<accession>A0A560GJK1</accession>
<comment type="catalytic activity">
    <reaction evidence="6">
        <text>3-hydroxy-L-kynurenine + H2O = 3-hydroxyanthranilate + L-alanine + H(+)</text>
        <dbReference type="Rhea" id="RHEA:25143"/>
        <dbReference type="ChEBI" id="CHEBI:15377"/>
        <dbReference type="ChEBI" id="CHEBI:15378"/>
        <dbReference type="ChEBI" id="CHEBI:36559"/>
        <dbReference type="ChEBI" id="CHEBI:57972"/>
        <dbReference type="ChEBI" id="CHEBI:58125"/>
        <dbReference type="EC" id="3.7.1.3"/>
    </reaction>
</comment>
<dbReference type="HAMAP" id="MF_01970">
    <property type="entry name" value="Kynureninase"/>
    <property type="match status" value="1"/>
</dbReference>
<dbReference type="InterPro" id="IPR015424">
    <property type="entry name" value="PyrdxlP-dep_Trfase"/>
</dbReference>
<dbReference type="Gene3D" id="3.90.1150.10">
    <property type="entry name" value="Aspartate Aminotransferase, domain 1"/>
    <property type="match status" value="1"/>
</dbReference>
<feature type="binding site" evidence="4">
    <location>
        <position position="257"/>
    </location>
    <ligand>
        <name>pyridoxal 5'-phosphate</name>
        <dbReference type="ChEBI" id="CHEBI:597326"/>
    </ligand>
</feature>
<feature type="binding site" evidence="4">
    <location>
        <position position="202"/>
    </location>
    <ligand>
        <name>pyridoxal 5'-phosphate</name>
        <dbReference type="ChEBI" id="CHEBI:597326"/>
    </ligand>
</feature>
<evidence type="ECO:0000313" key="8">
    <source>
        <dbReference type="Proteomes" id="UP000315751"/>
    </source>
</evidence>
<name>A0A560GJK1_9PROT</name>
<dbReference type="SUPFAM" id="SSF53383">
    <property type="entry name" value="PLP-dependent transferases"/>
    <property type="match status" value="1"/>
</dbReference>